<dbReference type="HOGENOM" id="CLU_133417_0_0_1"/>
<reference evidence="4" key="2">
    <citation type="submission" date="2015-01" db="EMBL/GenBank/DDBJ databases">
        <title>Evolutionary Origins and Diversification of the Mycorrhizal Mutualists.</title>
        <authorList>
            <consortium name="DOE Joint Genome Institute"/>
            <consortium name="Mycorrhizal Genomics Consortium"/>
            <person name="Kohler A."/>
            <person name="Kuo A."/>
            <person name="Nagy L.G."/>
            <person name="Floudas D."/>
            <person name="Copeland A."/>
            <person name="Barry K.W."/>
            <person name="Cichocki N."/>
            <person name="Veneault-Fourrey C."/>
            <person name="LaButti K."/>
            <person name="Lindquist E.A."/>
            <person name="Lipzen A."/>
            <person name="Lundell T."/>
            <person name="Morin E."/>
            <person name="Murat C."/>
            <person name="Riley R."/>
            <person name="Ohm R."/>
            <person name="Sun H."/>
            <person name="Tunlid A."/>
            <person name="Henrissat B."/>
            <person name="Grigoriev I.V."/>
            <person name="Hibbett D.S."/>
            <person name="Martin F."/>
        </authorList>
    </citation>
    <scope>NUCLEOTIDE SEQUENCE [LARGE SCALE GENOMIC DNA]</scope>
    <source>
        <strain evidence="4">Zn</strain>
    </source>
</reference>
<sequence length="137" mass="15797">MAAPQEKSEQFATEANPGKSEQTARSDAEEDIWDEERIEQALKVSKEMHIQVSDLRSTILRLLEPLTAEQQSPESFLQNFSTSANDAKQEVQRFRELMTDAQSKKILEQAKKSRAEKLQGIKIWRATQHPDWLTREV</sequence>
<dbReference type="InParanoid" id="A0A0C3GU83"/>
<proteinExistence type="predicted"/>
<feature type="region of interest" description="Disordered" evidence="2">
    <location>
        <begin position="1"/>
        <end position="32"/>
    </location>
</feature>
<protein>
    <recommendedName>
        <fullName evidence="5">Mediator complex subunit 11</fullName>
    </recommendedName>
</protein>
<dbReference type="EMBL" id="KN832888">
    <property type="protein sequence ID" value="KIM94884.1"/>
    <property type="molecule type" value="Genomic_DNA"/>
</dbReference>
<evidence type="ECO:0008006" key="5">
    <source>
        <dbReference type="Google" id="ProtNLM"/>
    </source>
</evidence>
<evidence type="ECO:0000313" key="4">
    <source>
        <dbReference type="Proteomes" id="UP000054321"/>
    </source>
</evidence>
<dbReference type="Proteomes" id="UP000054321">
    <property type="component" value="Unassembled WGS sequence"/>
</dbReference>
<keyword evidence="4" id="KW-1185">Reference proteome</keyword>
<organism evidence="3 4">
    <name type="scientific">Oidiodendron maius (strain Zn)</name>
    <dbReference type="NCBI Taxonomy" id="913774"/>
    <lineage>
        <taxon>Eukaryota</taxon>
        <taxon>Fungi</taxon>
        <taxon>Dikarya</taxon>
        <taxon>Ascomycota</taxon>
        <taxon>Pezizomycotina</taxon>
        <taxon>Leotiomycetes</taxon>
        <taxon>Leotiomycetes incertae sedis</taxon>
        <taxon>Myxotrichaceae</taxon>
        <taxon>Oidiodendron</taxon>
    </lineage>
</organism>
<keyword evidence="1" id="KW-0175">Coiled coil</keyword>
<feature type="coiled-coil region" evidence="1">
    <location>
        <begin position="77"/>
        <end position="104"/>
    </location>
</feature>
<evidence type="ECO:0000313" key="3">
    <source>
        <dbReference type="EMBL" id="KIM94884.1"/>
    </source>
</evidence>
<dbReference type="OrthoDB" id="5326237at2759"/>
<dbReference type="AlphaFoldDB" id="A0A0C3GU83"/>
<gene>
    <name evidence="3" type="ORF">OIDMADRAFT_21203</name>
</gene>
<dbReference type="STRING" id="913774.A0A0C3GU83"/>
<reference evidence="3 4" key="1">
    <citation type="submission" date="2014-04" db="EMBL/GenBank/DDBJ databases">
        <authorList>
            <consortium name="DOE Joint Genome Institute"/>
            <person name="Kuo A."/>
            <person name="Martino E."/>
            <person name="Perotto S."/>
            <person name="Kohler A."/>
            <person name="Nagy L.G."/>
            <person name="Floudas D."/>
            <person name="Copeland A."/>
            <person name="Barry K.W."/>
            <person name="Cichocki N."/>
            <person name="Veneault-Fourrey C."/>
            <person name="LaButti K."/>
            <person name="Lindquist E.A."/>
            <person name="Lipzen A."/>
            <person name="Lundell T."/>
            <person name="Morin E."/>
            <person name="Murat C."/>
            <person name="Sun H."/>
            <person name="Tunlid A."/>
            <person name="Henrissat B."/>
            <person name="Grigoriev I.V."/>
            <person name="Hibbett D.S."/>
            <person name="Martin F."/>
            <person name="Nordberg H.P."/>
            <person name="Cantor M.N."/>
            <person name="Hua S.X."/>
        </authorList>
    </citation>
    <scope>NUCLEOTIDE SEQUENCE [LARGE SCALE GENOMIC DNA]</scope>
    <source>
        <strain evidence="3 4">Zn</strain>
    </source>
</reference>
<evidence type="ECO:0000256" key="2">
    <source>
        <dbReference type="SAM" id="MobiDB-lite"/>
    </source>
</evidence>
<name>A0A0C3GU83_OIDMZ</name>
<evidence type="ECO:0000256" key="1">
    <source>
        <dbReference type="SAM" id="Coils"/>
    </source>
</evidence>
<accession>A0A0C3GU83</accession>